<feature type="binding site" evidence="1">
    <location>
        <position position="119"/>
    </location>
    <ligand>
        <name>Zn(2+)</name>
        <dbReference type="ChEBI" id="CHEBI:29105"/>
    </ligand>
</feature>
<sequence>MTSPFLRLRCDLQIAPYGKKGSSSLAAHYATATPENEYTIDENVHYGEIWFGDHPKHPSRTLDGTLLANLVEADVDGFLTNAVYERFKDLHGKHIPFLFKILSFDKALPLQAHPHRKPEVAVTLSDTFDGFLGFRPVSEVKSFLKHVPELRKVLSDHETVEAFLAAPEGENGEGTEETKRLLKTLFTELLKTASTEMRAAMDQLLTHVERGTADEALGELGRQEGFRDAVEKCLRDWPKDTGVFAALFFCNFVRRSKAQGIVVPKDCIHAYLEGDVVECMARNDYMIACGLSGPEEKVSPEKFARELDFSPKPSTSFDMKHDTWERSENGKTRIYYSPWDEFDLLYTKLASGEKDKTGGGVAGPTILVVTEGEVLMKHHGGLQKENLKKGQVVFVKPGNGWEWEAAEGGAEVWGAFVEGA</sequence>
<gene>
    <name evidence="4" type="ORF">PCON_10259</name>
</gene>
<evidence type="ECO:0000259" key="2">
    <source>
        <dbReference type="Pfam" id="PF20511"/>
    </source>
</evidence>
<dbReference type="Pfam" id="PF20511">
    <property type="entry name" value="PMI_typeI_cat"/>
    <property type="match status" value="1"/>
</dbReference>
<dbReference type="STRING" id="1076935.U4L4J9"/>
<dbReference type="Pfam" id="PF20512">
    <property type="entry name" value="PMI_typeI_hel"/>
    <property type="match status" value="1"/>
</dbReference>
<dbReference type="GO" id="GO:0008270">
    <property type="term" value="F:zinc ion binding"/>
    <property type="evidence" value="ECO:0007669"/>
    <property type="project" value="InterPro"/>
</dbReference>
<dbReference type="Proteomes" id="UP000018144">
    <property type="component" value="Unassembled WGS sequence"/>
</dbReference>
<keyword evidence="5" id="KW-1185">Reference proteome</keyword>
<feature type="domain" description="Phosphomannose isomerase type I catalytic" evidence="2">
    <location>
        <begin position="6"/>
        <end position="117"/>
    </location>
</feature>
<dbReference type="PRINTS" id="PR00714">
    <property type="entry name" value="MAN6PISMRASE"/>
</dbReference>
<dbReference type="InterPro" id="IPR046457">
    <property type="entry name" value="PMI_typeI_cat"/>
</dbReference>
<feature type="binding site" evidence="1">
    <location>
        <position position="269"/>
    </location>
    <ligand>
        <name>Zn(2+)</name>
        <dbReference type="ChEBI" id="CHEBI:29105"/>
    </ligand>
</feature>
<dbReference type="EMBL" id="HF935554">
    <property type="protein sequence ID" value="CCX10665.1"/>
    <property type="molecule type" value="Genomic_DNA"/>
</dbReference>
<protein>
    <submittedName>
        <fullName evidence="4">Similar to Mannose-6-phosphate isomerase acc. no. Q870Y1</fullName>
    </submittedName>
</protein>
<feature type="domain" description="Phosphomannose isomerase type I helical insertion" evidence="3">
    <location>
        <begin position="175"/>
        <end position="248"/>
    </location>
</feature>
<keyword evidence="1" id="KW-0479">Metal-binding</keyword>
<evidence type="ECO:0000313" key="4">
    <source>
        <dbReference type="EMBL" id="CCX10665.1"/>
    </source>
</evidence>
<proteinExistence type="predicted"/>
<keyword evidence="1" id="KW-0862">Zinc</keyword>
<dbReference type="GO" id="GO:0009298">
    <property type="term" value="P:GDP-mannose biosynthetic process"/>
    <property type="evidence" value="ECO:0007669"/>
    <property type="project" value="UniProtKB-UniPathway"/>
</dbReference>
<dbReference type="PANTHER" id="PTHR10309">
    <property type="entry name" value="MANNOSE-6-PHOSPHATE ISOMERASE"/>
    <property type="match status" value="1"/>
</dbReference>
<feature type="binding site" evidence="1">
    <location>
        <position position="111"/>
    </location>
    <ligand>
        <name>Zn(2+)</name>
        <dbReference type="ChEBI" id="CHEBI:29105"/>
    </ligand>
</feature>
<evidence type="ECO:0000259" key="3">
    <source>
        <dbReference type="Pfam" id="PF20512"/>
    </source>
</evidence>
<dbReference type="PIRSF" id="PIRSF001480">
    <property type="entry name" value="Mannose-6-phosphate_isomerase"/>
    <property type="match status" value="1"/>
</dbReference>
<dbReference type="Gene3D" id="1.10.441.10">
    <property type="entry name" value="Phosphomannose Isomerase, domain 2"/>
    <property type="match status" value="1"/>
</dbReference>
<name>U4L4J9_PYROM</name>
<dbReference type="GO" id="GO:0004476">
    <property type="term" value="F:mannose-6-phosphate isomerase activity"/>
    <property type="evidence" value="ECO:0007669"/>
    <property type="project" value="InterPro"/>
</dbReference>
<dbReference type="eggNOG" id="KOG2757">
    <property type="taxonomic scope" value="Eukaryota"/>
</dbReference>
<dbReference type="InterPro" id="IPR046458">
    <property type="entry name" value="PMI_typeI_hel"/>
</dbReference>
<dbReference type="AlphaFoldDB" id="U4L4J9"/>
<dbReference type="InterPro" id="IPR014710">
    <property type="entry name" value="RmlC-like_jellyroll"/>
</dbReference>
<dbReference type="Gene3D" id="2.60.120.10">
    <property type="entry name" value="Jelly Rolls"/>
    <property type="match status" value="3"/>
</dbReference>
<dbReference type="UniPathway" id="UPA00126">
    <property type="reaction ID" value="UER00423"/>
</dbReference>
<dbReference type="InterPro" id="IPR016305">
    <property type="entry name" value="Mannose-6-P_Isomerase"/>
</dbReference>
<dbReference type="InterPro" id="IPR011051">
    <property type="entry name" value="RmlC_Cupin_sf"/>
</dbReference>
<evidence type="ECO:0000256" key="1">
    <source>
        <dbReference type="PIRSR" id="PIRSR001480-2"/>
    </source>
</evidence>
<accession>U4L4J9</accession>
<comment type="cofactor">
    <cofactor evidence="1">
        <name>Zn(2+)</name>
        <dbReference type="ChEBI" id="CHEBI:29105"/>
    </cofactor>
    <text evidence="1">Binds 1 zinc ion per subunit.</text>
</comment>
<dbReference type="GO" id="GO:0005829">
    <property type="term" value="C:cytosol"/>
    <property type="evidence" value="ECO:0007669"/>
    <property type="project" value="TreeGrafter"/>
</dbReference>
<reference evidence="4 5" key="1">
    <citation type="journal article" date="2013" name="PLoS Genet.">
        <title>The genome and development-dependent transcriptomes of Pyronema confluens: a window into fungal evolution.</title>
        <authorList>
            <person name="Traeger S."/>
            <person name="Altegoer F."/>
            <person name="Freitag M."/>
            <person name="Gabaldon T."/>
            <person name="Kempken F."/>
            <person name="Kumar A."/>
            <person name="Marcet-Houben M."/>
            <person name="Poggeler S."/>
            <person name="Stajich J.E."/>
            <person name="Nowrousian M."/>
        </authorList>
    </citation>
    <scope>NUCLEOTIDE SEQUENCE [LARGE SCALE GENOMIC DNA]</scope>
    <source>
        <strain evidence="5">CBS 100304</strain>
        <tissue evidence="4">Vegetative mycelium</tissue>
    </source>
</reference>
<evidence type="ECO:0000313" key="5">
    <source>
        <dbReference type="Proteomes" id="UP000018144"/>
    </source>
</evidence>
<dbReference type="OrthoDB" id="6605218at2759"/>
<keyword evidence="4" id="KW-0413">Isomerase</keyword>
<dbReference type="OMA" id="ECMARND"/>
<feature type="binding site" evidence="1">
    <location>
        <position position="113"/>
    </location>
    <ligand>
        <name>Zn(2+)</name>
        <dbReference type="ChEBI" id="CHEBI:29105"/>
    </ligand>
</feature>
<dbReference type="PANTHER" id="PTHR10309:SF4">
    <property type="entry name" value="MANNOSE-6-PHOSPHATE ISOMERASE"/>
    <property type="match status" value="1"/>
</dbReference>
<dbReference type="SUPFAM" id="SSF51182">
    <property type="entry name" value="RmlC-like cupins"/>
    <property type="match status" value="1"/>
</dbReference>
<organism evidence="4 5">
    <name type="scientific">Pyronema omphalodes (strain CBS 100304)</name>
    <name type="common">Pyronema confluens</name>
    <dbReference type="NCBI Taxonomy" id="1076935"/>
    <lineage>
        <taxon>Eukaryota</taxon>
        <taxon>Fungi</taxon>
        <taxon>Dikarya</taxon>
        <taxon>Ascomycota</taxon>
        <taxon>Pezizomycotina</taxon>
        <taxon>Pezizomycetes</taxon>
        <taxon>Pezizales</taxon>
        <taxon>Pyronemataceae</taxon>
        <taxon>Pyronema</taxon>
    </lineage>
</organism>